<reference evidence="1" key="1">
    <citation type="submission" date="2021-09" db="EMBL/GenBank/DDBJ databases">
        <authorList>
            <consortium name="AG Swart"/>
            <person name="Singh M."/>
            <person name="Singh A."/>
            <person name="Seah K."/>
            <person name="Emmerich C."/>
        </authorList>
    </citation>
    <scope>NUCLEOTIDE SEQUENCE</scope>
    <source>
        <strain evidence="1">ATCC30299</strain>
    </source>
</reference>
<organism evidence="1 2">
    <name type="scientific">Blepharisma stoltei</name>
    <dbReference type="NCBI Taxonomy" id="1481888"/>
    <lineage>
        <taxon>Eukaryota</taxon>
        <taxon>Sar</taxon>
        <taxon>Alveolata</taxon>
        <taxon>Ciliophora</taxon>
        <taxon>Postciliodesmatophora</taxon>
        <taxon>Heterotrichea</taxon>
        <taxon>Heterotrichida</taxon>
        <taxon>Blepharismidae</taxon>
        <taxon>Blepharisma</taxon>
    </lineage>
</organism>
<dbReference type="Proteomes" id="UP001162131">
    <property type="component" value="Unassembled WGS sequence"/>
</dbReference>
<name>A0AAU9JHP3_9CILI</name>
<dbReference type="AlphaFoldDB" id="A0AAU9JHP3"/>
<proteinExistence type="predicted"/>
<gene>
    <name evidence="1" type="ORF">BSTOLATCC_MIC32935</name>
</gene>
<evidence type="ECO:0000313" key="1">
    <source>
        <dbReference type="EMBL" id="CAG9323030.1"/>
    </source>
</evidence>
<evidence type="ECO:0000313" key="2">
    <source>
        <dbReference type="Proteomes" id="UP001162131"/>
    </source>
</evidence>
<comment type="caution">
    <text evidence="1">The sequence shown here is derived from an EMBL/GenBank/DDBJ whole genome shotgun (WGS) entry which is preliminary data.</text>
</comment>
<accession>A0AAU9JHP3</accession>
<dbReference type="EMBL" id="CAJZBQ010000033">
    <property type="protein sequence ID" value="CAG9323030.1"/>
    <property type="molecule type" value="Genomic_DNA"/>
</dbReference>
<sequence>MDILYKPPMNQEVECKMLEKNYVTCLHEKSVKDVDVPMKCNVERVLWFNVDCPTRYERFTTPEGLKSVYADWQKGIYEEA</sequence>
<protein>
    <submittedName>
        <fullName evidence="1">Uncharacterized protein</fullName>
    </submittedName>
</protein>
<keyword evidence="2" id="KW-1185">Reference proteome</keyword>